<protein>
    <submittedName>
        <fullName evidence="1">Uncharacterized protein</fullName>
    </submittedName>
</protein>
<dbReference type="EMBL" id="JAZHXJ010000902">
    <property type="protein sequence ID" value="KAL1848877.1"/>
    <property type="molecule type" value="Genomic_DNA"/>
</dbReference>
<evidence type="ECO:0000313" key="1">
    <source>
        <dbReference type="EMBL" id="KAL1848877.1"/>
    </source>
</evidence>
<organism evidence="1 2">
    <name type="scientific">Phialemonium thermophilum</name>
    <dbReference type="NCBI Taxonomy" id="223376"/>
    <lineage>
        <taxon>Eukaryota</taxon>
        <taxon>Fungi</taxon>
        <taxon>Dikarya</taxon>
        <taxon>Ascomycota</taxon>
        <taxon>Pezizomycotina</taxon>
        <taxon>Sordariomycetes</taxon>
        <taxon>Sordariomycetidae</taxon>
        <taxon>Cephalothecales</taxon>
        <taxon>Cephalothecaceae</taxon>
        <taxon>Phialemonium</taxon>
    </lineage>
</organism>
<reference evidence="1 2" key="1">
    <citation type="journal article" date="2024" name="Commun. Biol.">
        <title>Comparative genomic analysis of thermophilic fungi reveals convergent evolutionary adaptations and gene losses.</title>
        <authorList>
            <person name="Steindorff A.S."/>
            <person name="Aguilar-Pontes M.V."/>
            <person name="Robinson A.J."/>
            <person name="Andreopoulos B."/>
            <person name="LaButti K."/>
            <person name="Kuo A."/>
            <person name="Mondo S."/>
            <person name="Riley R."/>
            <person name="Otillar R."/>
            <person name="Haridas S."/>
            <person name="Lipzen A."/>
            <person name="Grimwood J."/>
            <person name="Schmutz J."/>
            <person name="Clum A."/>
            <person name="Reid I.D."/>
            <person name="Moisan M.C."/>
            <person name="Butler G."/>
            <person name="Nguyen T.T.M."/>
            <person name="Dewar K."/>
            <person name="Conant G."/>
            <person name="Drula E."/>
            <person name="Henrissat B."/>
            <person name="Hansel C."/>
            <person name="Singer S."/>
            <person name="Hutchinson M.I."/>
            <person name="de Vries R.P."/>
            <person name="Natvig D.O."/>
            <person name="Powell A.J."/>
            <person name="Tsang A."/>
            <person name="Grigoriev I.V."/>
        </authorList>
    </citation>
    <scope>NUCLEOTIDE SEQUENCE [LARGE SCALE GENOMIC DNA]</scope>
    <source>
        <strain evidence="1 2">ATCC 24622</strain>
    </source>
</reference>
<gene>
    <name evidence="1" type="ORF">VTK73DRAFT_10059</name>
</gene>
<evidence type="ECO:0000313" key="2">
    <source>
        <dbReference type="Proteomes" id="UP001586593"/>
    </source>
</evidence>
<proteinExistence type="predicted"/>
<comment type="caution">
    <text evidence="1">The sequence shown here is derived from an EMBL/GenBank/DDBJ whole genome shotgun (WGS) entry which is preliminary data.</text>
</comment>
<keyword evidence="2" id="KW-1185">Reference proteome</keyword>
<name>A0ABR3VZ82_9PEZI</name>
<sequence length="81" mass="8687">MVVGMGGSLSYALASRAGWTTEATHEREGNVHAPNSLKKLQLAVLSSGPRMAETRAIWCRSRPRISVESAPSILAPRQSTP</sequence>
<dbReference type="Proteomes" id="UP001586593">
    <property type="component" value="Unassembled WGS sequence"/>
</dbReference>
<accession>A0ABR3VZ82</accession>